<reference evidence="5 6" key="1">
    <citation type="submission" date="2022-04" db="EMBL/GenBank/DDBJ databases">
        <title>Positive selection, recombination, and allopatry shape intraspecific diversity of widespread and dominant cyanobacteria.</title>
        <authorList>
            <person name="Wei J."/>
            <person name="Shu W."/>
            <person name="Hu C."/>
        </authorList>
    </citation>
    <scope>NUCLEOTIDE SEQUENCE [LARGE SCALE GENOMIC DNA]</scope>
    <source>
        <strain evidence="5 6">GB2-A4</strain>
    </source>
</reference>
<dbReference type="PANTHER" id="PTHR43464">
    <property type="entry name" value="METHYLTRANSFERASE"/>
    <property type="match status" value="1"/>
</dbReference>
<dbReference type="GO" id="GO:0008168">
    <property type="term" value="F:methyltransferase activity"/>
    <property type="evidence" value="ECO:0007669"/>
    <property type="project" value="UniProtKB-KW"/>
</dbReference>
<name>A0ABV0J311_9CYAN</name>
<dbReference type="Gene3D" id="3.40.50.150">
    <property type="entry name" value="Vaccinia Virus protein VP39"/>
    <property type="match status" value="1"/>
</dbReference>
<dbReference type="CDD" id="cd02440">
    <property type="entry name" value="AdoMet_MTases"/>
    <property type="match status" value="1"/>
</dbReference>
<dbReference type="InterPro" id="IPR029063">
    <property type="entry name" value="SAM-dependent_MTases_sf"/>
</dbReference>
<keyword evidence="3" id="KW-0949">S-adenosyl-L-methionine</keyword>
<evidence type="ECO:0000313" key="5">
    <source>
        <dbReference type="EMBL" id="MEP0816164.1"/>
    </source>
</evidence>
<keyword evidence="2" id="KW-0808">Transferase</keyword>
<evidence type="ECO:0000259" key="4">
    <source>
        <dbReference type="Pfam" id="PF13649"/>
    </source>
</evidence>
<dbReference type="Proteomes" id="UP001464891">
    <property type="component" value="Unassembled WGS sequence"/>
</dbReference>
<dbReference type="SUPFAM" id="SSF53335">
    <property type="entry name" value="S-adenosyl-L-methionine-dependent methyltransferases"/>
    <property type="match status" value="1"/>
</dbReference>
<organism evidence="5 6">
    <name type="scientific">Trichocoleus desertorum GB2-A4</name>
    <dbReference type="NCBI Taxonomy" id="2933944"/>
    <lineage>
        <taxon>Bacteria</taxon>
        <taxon>Bacillati</taxon>
        <taxon>Cyanobacteriota</taxon>
        <taxon>Cyanophyceae</taxon>
        <taxon>Leptolyngbyales</taxon>
        <taxon>Trichocoleusaceae</taxon>
        <taxon>Trichocoleus</taxon>
    </lineage>
</organism>
<evidence type="ECO:0000256" key="3">
    <source>
        <dbReference type="ARBA" id="ARBA00022691"/>
    </source>
</evidence>
<dbReference type="Pfam" id="PF13649">
    <property type="entry name" value="Methyltransf_25"/>
    <property type="match status" value="1"/>
</dbReference>
<dbReference type="EMBL" id="JAMPKM010000001">
    <property type="protein sequence ID" value="MEP0816164.1"/>
    <property type="molecule type" value="Genomic_DNA"/>
</dbReference>
<dbReference type="PANTHER" id="PTHR43464:SF19">
    <property type="entry name" value="UBIQUINONE BIOSYNTHESIS O-METHYLTRANSFERASE, MITOCHONDRIAL"/>
    <property type="match status" value="1"/>
</dbReference>
<dbReference type="RefSeq" id="WP_190431897.1">
    <property type="nucleotide sequence ID" value="NZ_JAMPKM010000001.1"/>
</dbReference>
<sequence>MDEQVQHAMLPQPTHDELARQQFVHSLKQHIATQISPNNRTIYEQRLKPKFDQEHQRSPETQHEIRQLMQQESYYCMWGALRRTAQEMLWESVNLSVERQLPELMARSQQLQTQAIGSLTLNPTLEVPVYHTAVDIHCMPGGYHSEYRDEDIAAGVTYDRGVYLYAMGRLGPLNDAMGQAVIQNYLKLQYPDWQPEKILDLGCSVGHSTLPYVDAYPDAEVQAIDVAAPTLRYAHARAEALGKRVHFSQQNAEHTDFLDASFDLIVSHILLHEAPPHAIANILRECNRLLKPGGLMVHAEAPLYRNMDPFSAFMFDWETQNNNEPWWGAMRQLDLEALTLQAGFAAENITQTVAAMELKTDQLKDGGFGSRGNWFLLAAHKDSSPIQNDL</sequence>
<dbReference type="GO" id="GO:0032259">
    <property type="term" value="P:methylation"/>
    <property type="evidence" value="ECO:0007669"/>
    <property type="project" value="UniProtKB-KW"/>
</dbReference>
<evidence type="ECO:0000256" key="2">
    <source>
        <dbReference type="ARBA" id="ARBA00022679"/>
    </source>
</evidence>
<evidence type="ECO:0000256" key="1">
    <source>
        <dbReference type="ARBA" id="ARBA00022603"/>
    </source>
</evidence>
<gene>
    <name evidence="5" type="ORF">NC998_03525</name>
</gene>
<evidence type="ECO:0000313" key="6">
    <source>
        <dbReference type="Proteomes" id="UP001464891"/>
    </source>
</evidence>
<protein>
    <submittedName>
        <fullName evidence="5">Class I SAM-dependent methyltransferase</fullName>
    </submittedName>
</protein>
<keyword evidence="6" id="KW-1185">Reference proteome</keyword>
<keyword evidence="1 5" id="KW-0489">Methyltransferase</keyword>
<proteinExistence type="predicted"/>
<feature type="domain" description="Methyltransferase" evidence="4">
    <location>
        <begin position="198"/>
        <end position="294"/>
    </location>
</feature>
<dbReference type="InterPro" id="IPR041698">
    <property type="entry name" value="Methyltransf_25"/>
</dbReference>
<comment type="caution">
    <text evidence="5">The sequence shown here is derived from an EMBL/GenBank/DDBJ whole genome shotgun (WGS) entry which is preliminary data.</text>
</comment>
<accession>A0ABV0J311</accession>